<organism evidence="5 6">
    <name type="scientific">Bradyrhizobium manausense</name>
    <dbReference type="NCBI Taxonomy" id="989370"/>
    <lineage>
        <taxon>Bacteria</taxon>
        <taxon>Pseudomonadati</taxon>
        <taxon>Pseudomonadota</taxon>
        <taxon>Alphaproteobacteria</taxon>
        <taxon>Hyphomicrobiales</taxon>
        <taxon>Nitrobacteraceae</taxon>
        <taxon>Bradyrhizobium</taxon>
    </lineage>
</organism>
<feature type="domain" description="Putative Flp pilus-assembly TadG-like N-terminal" evidence="4">
    <location>
        <begin position="10"/>
        <end position="55"/>
    </location>
</feature>
<evidence type="ECO:0000256" key="1">
    <source>
        <dbReference type="SAM" id="MobiDB-lite"/>
    </source>
</evidence>
<keyword evidence="2" id="KW-0472">Membrane</keyword>
<evidence type="ECO:0000313" key="6">
    <source>
        <dbReference type="Proteomes" id="UP000051936"/>
    </source>
</evidence>
<dbReference type="STRING" id="989370.AOQ71_22620"/>
<name>A0A0R3DNA2_9BRAD</name>
<sequence>MRDLLHSRRGSVAFATVIALVPLIGVVSLGAEAGSWYVTQKNAQNAADAAAYSGALRLACTIAGATNCDPQSVDYRGKEFAAQNAFCNSSPADNTAYPDSRCATSLPSGISRVVQIDIGDYVGDSNAGTFTTPPAGTGNAVRAIVRQQQPAYLAAVLGFKTVTIPAQAIALVQNPTKLCALALGPDTGALKLGGNLSNNGTGCGMMSDTTVQFASTPTFTGSGWAIYGVSGCTPSGTCSNPGVTHNYFMPNATNPLSKLDSESFNSRTGSSNPETKLTSCPTSPAPPAGTKTCFTASPNAPPATGAYGSLSVTTGDWLDFAPGTYVFYNATIKINGGTVTCNACTKWPPAGTGLGVTLVLLGDSSLSISGGTVALSAPVTNSFSSDLNGVLIDDQAPTKSKNAVTINGGGTVALGGATYFPKVDVTWNGGTQSSNTTCSEVIAKTLTMSGGGFLSTQGCGPIAYTQVVALVR</sequence>
<feature type="compositionally biased region" description="Polar residues" evidence="1">
    <location>
        <begin position="259"/>
        <end position="282"/>
    </location>
</feature>
<dbReference type="OrthoDB" id="8248995at2"/>
<gene>
    <name evidence="5" type="ORF">AOQ71_22620</name>
</gene>
<comment type="caution">
    <text evidence="5">The sequence shown here is derived from an EMBL/GenBank/DDBJ whole genome shotgun (WGS) entry which is preliminary data.</text>
</comment>
<dbReference type="AlphaFoldDB" id="A0A0R3DNA2"/>
<feature type="transmembrane region" description="Helical" evidence="2">
    <location>
        <begin position="12"/>
        <end position="31"/>
    </location>
</feature>
<reference evidence="5 6" key="1">
    <citation type="submission" date="2015-09" db="EMBL/GenBank/DDBJ databases">
        <title>Draft Genome Sequence of Bradyrhizobium manausense Strain BR 3351T, a Novel Symbiotic Nitrogen-Fixing Alphaproteobacterium Isolated from Brazilian Amazon Rain Forest.</title>
        <authorList>
            <person name="De Araujo J.L."/>
            <person name="Zilli J.E."/>
        </authorList>
    </citation>
    <scope>NUCLEOTIDE SEQUENCE [LARGE SCALE GENOMIC DNA]</scope>
    <source>
        <strain evidence="5 6">BR3351</strain>
    </source>
</reference>
<keyword evidence="2" id="KW-0812">Transmembrane</keyword>
<dbReference type="RefSeq" id="WP_057751193.1">
    <property type="nucleotide sequence ID" value="NZ_LJYG01000094.1"/>
</dbReference>
<keyword evidence="6" id="KW-1185">Reference proteome</keyword>
<dbReference type="Pfam" id="PF09977">
    <property type="entry name" value="Tad_C"/>
    <property type="match status" value="1"/>
</dbReference>
<dbReference type="Pfam" id="PF13400">
    <property type="entry name" value="Tad"/>
    <property type="match status" value="1"/>
</dbReference>
<dbReference type="Proteomes" id="UP000051936">
    <property type="component" value="Unassembled WGS sequence"/>
</dbReference>
<accession>A0A0R3DNA2</accession>
<dbReference type="EMBL" id="LJYG01000094">
    <property type="protein sequence ID" value="KRQ08287.1"/>
    <property type="molecule type" value="Genomic_DNA"/>
</dbReference>
<evidence type="ECO:0000313" key="5">
    <source>
        <dbReference type="EMBL" id="KRQ08287.1"/>
    </source>
</evidence>
<feature type="region of interest" description="Disordered" evidence="1">
    <location>
        <begin position="259"/>
        <end position="284"/>
    </location>
</feature>
<proteinExistence type="predicted"/>
<feature type="domain" description="DUF2134" evidence="3">
    <location>
        <begin position="57"/>
        <end position="170"/>
    </location>
</feature>
<evidence type="ECO:0000259" key="3">
    <source>
        <dbReference type="Pfam" id="PF09977"/>
    </source>
</evidence>
<protein>
    <submittedName>
        <fullName evidence="5">Pilus assembly protein TadG</fullName>
    </submittedName>
</protein>
<evidence type="ECO:0000256" key="2">
    <source>
        <dbReference type="SAM" id="Phobius"/>
    </source>
</evidence>
<dbReference type="InterPro" id="IPR028087">
    <property type="entry name" value="Tad_N"/>
</dbReference>
<evidence type="ECO:0000259" key="4">
    <source>
        <dbReference type="Pfam" id="PF13400"/>
    </source>
</evidence>
<dbReference type="InterPro" id="IPR018705">
    <property type="entry name" value="DUF2134_membrane"/>
</dbReference>
<keyword evidence="2" id="KW-1133">Transmembrane helix</keyword>